<dbReference type="Proteomes" id="UP001162741">
    <property type="component" value="Chromosome"/>
</dbReference>
<dbReference type="EMBL" id="CP107006">
    <property type="protein sequence ID" value="UYQ91020.1"/>
    <property type="molecule type" value="Genomic_DNA"/>
</dbReference>
<dbReference type="NCBIfam" id="TIGR02937">
    <property type="entry name" value="sigma70-ECF"/>
    <property type="match status" value="1"/>
</dbReference>
<dbReference type="Pfam" id="PF08281">
    <property type="entry name" value="Sigma70_r4_2"/>
    <property type="match status" value="1"/>
</dbReference>
<dbReference type="InterPro" id="IPR039425">
    <property type="entry name" value="RNA_pol_sigma-70-like"/>
</dbReference>
<proteinExistence type="inferred from homology"/>
<keyword evidence="3" id="KW-0731">Sigma factor</keyword>
<reference evidence="7" key="1">
    <citation type="submission" date="2022-10" db="EMBL/GenBank/DDBJ databases">
        <title>Chitinophaga sp. nov., isolated from soil.</title>
        <authorList>
            <person name="Jeon C.O."/>
        </authorList>
    </citation>
    <scope>NUCLEOTIDE SEQUENCE</scope>
    <source>
        <strain evidence="7">R8</strain>
    </source>
</reference>
<feature type="domain" description="RNA polymerase sigma-70 region 2" evidence="5">
    <location>
        <begin position="26"/>
        <end position="91"/>
    </location>
</feature>
<dbReference type="Pfam" id="PF04542">
    <property type="entry name" value="Sigma70_r2"/>
    <property type="match status" value="1"/>
</dbReference>
<comment type="similarity">
    <text evidence="1">Belongs to the sigma-70 factor family. ECF subfamily.</text>
</comment>
<evidence type="ECO:0000256" key="4">
    <source>
        <dbReference type="ARBA" id="ARBA00023163"/>
    </source>
</evidence>
<name>A0ABY6IUI3_9BACT</name>
<dbReference type="Gene3D" id="1.10.10.10">
    <property type="entry name" value="Winged helix-like DNA-binding domain superfamily/Winged helix DNA-binding domain"/>
    <property type="match status" value="1"/>
</dbReference>
<evidence type="ECO:0000256" key="2">
    <source>
        <dbReference type="ARBA" id="ARBA00023015"/>
    </source>
</evidence>
<protein>
    <submittedName>
        <fullName evidence="7">RNA polymerase sigma-70 factor</fullName>
    </submittedName>
</protein>
<dbReference type="RefSeq" id="WP_264279512.1">
    <property type="nucleotide sequence ID" value="NZ_CP107006.1"/>
</dbReference>
<evidence type="ECO:0000313" key="7">
    <source>
        <dbReference type="EMBL" id="UYQ91020.1"/>
    </source>
</evidence>
<dbReference type="InterPro" id="IPR014327">
    <property type="entry name" value="RNA_pol_sigma70_bacteroid"/>
</dbReference>
<dbReference type="Gene3D" id="1.10.1740.10">
    <property type="match status" value="1"/>
</dbReference>
<sequence length="196" mass="22891">MHPPIENESALLLRVADGDRAAYAVLYRQYFPRLYNFIFFFSQSKEDAEEVIQECLLKVWERRDTLVGIRSFEQYVFRMAKNRLLDLTRRRMTGSRVVARIAENKPGMENYVDDEVLFKQYQGIAMDALSRLTEKKRTIFLMSAQRDMTLDEIATALGLSRAAVKKHLYAAIRQMKDYLKEHAEWSLILLLVAATN</sequence>
<feature type="domain" description="RNA polymerase sigma factor 70 region 4 type 2" evidence="6">
    <location>
        <begin position="125"/>
        <end position="175"/>
    </location>
</feature>
<evidence type="ECO:0000313" key="8">
    <source>
        <dbReference type="Proteomes" id="UP001162741"/>
    </source>
</evidence>
<evidence type="ECO:0000259" key="5">
    <source>
        <dbReference type="Pfam" id="PF04542"/>
    </source>
</evidence>
<dbReference type="SUPFAM" id="SSF88946">
    <property type="entry name" value="Sigma2 domain of RNA polymerase sigma factors"/>
    <property type="match status" value="1"/>
</dbReference>
<gene>
    <name evidence="7" type="ORF">MKQ68_13045</name>
</gene>
<dbReference type="InterPro" id="IPR013325">
    <property type="entry name" value="RNA_pol_sigma_r2"/>
</dbReference>
<dbReference type="InterPro" id="IPR014284">
    <property type="entry name" value="RNA_pol_sigma-70_dom"/>
</dbReference>
<evidence type="ECO:0000256" key="1">
    <source>
        <dbReference type="ARBA" id="ARBA00010641"/>
    </source>
</evidence>
<keyword evidence="2" id="KW-0805">Transcription regulation</keyword>
<dbReference type="PANTHER" id="PTHR43133:SF46">
    <property type="entry name" value="RNA POLYMERASE SIGMA-70 FACTOR ECF SUBFAMILY"/>
    <property type="match status" value="1"/>
</dbReference>
<keyword evidence="4" id="KW-0804">Transcription</keyword>
<evidence type="ECO:0000259" key="6">
    <source>
        <dbReference type="Pfam" id="PF08281"/>
    </source>
</evidence>
<organism evidence="7 8">
    <name type="scientific">Chitinophaga horti</name>
    <dbReference type="NCBI Taxonomy" id="2920382"/>
    <lineage>
        <taxon>Bacteria</taxon>
        <taxon>Pseudomonadati</taxon>
        <taxon>Bacteroidota</taxon>
        <taxon>Chitinophagia</taxon>
        <taxon>Chitinophagales</taxon>
        <taxon>Chitinophagaceae</taxon>
        <taxon>Chitinophaga</taxon>
    </lineage>
</organism>
<dbReference type="InterPro" id="IPR013324">
    <property type="entry name" value="RNA_pol_sigma_r3/r4-like"/>
</dbReference>
<dbReference type="NCBIfam" id="TIGR02985">
    <property type="entry name" value="Sig70_bacteroi1"/>
    <property type="match status" value="1"/>
</dbReference>
<evidence type="ECO:0000256" key="3">
    <source>
        <dbReference type="ARBA" id="ARBA00023082"/>
    </source>
</evidence>
<dbReference type="SUPFAM" id="SSF88659">
    <property type="entry name" value="Sigma3 and sigma4 domains of RNA polymerase sigma factors"/>
    <property type="match status" value="1"/>
</dbReference>
<dbReference type="CDD" id="cd06171">
    <property type="entry name" value="Sigma70_r4"/>
    <property type="match status" value="1"/>
</dbReference>
<dbReference type="InterPro" id="IPR007627">
    <property type="entry name" value="RNA_pol_sigma70_r2"/>
</dbReference>
<dbReference type="PANTHER" id="PTHR43133">
    <property type="entry name" value="RNA POLYMERASE ECF-TYPE SIGMA FACTO"/>
    <property type="match status" value="1"/>
</dbReference>
<dbReference type="InterPro" id="IPR013249">
    <property type="entry name" value="RNA_pol_sigma70_r4_t2"/>
</dbReference>
<dbReference type="InterPro" id="IPR036388">
    <property type="entry name" value="WH-like_DNA-bd_sf"/>
</dbReference>
<keyword evidence="8" id="KW-1185">Reference proteome</keyword>
<accession>A0ABY6IUI3</accession>